<sequence>LGEREPTGLADKLLTGFTLWPNKVAALERAWPKYLARMIFVCVTEEEKWPPQAECDRLSSSKLVGLFNTSQEGT</sequence>
<proteinExistence type="predicted"/>
<feature type="non-terminal residue" evidence="1">
    <location>
        <position position="74"/>
    </location>
</feature>
<dbReference type="Proteomes" id="UP000824469">
    <property type="component" value="Unassembled WGS sequence"/>
</dbReference>
<evidence type="ECO:0000313" key="1">
    <source>
        <dbReference type="EMBL" id="KAH9291261.1"/>
    </source>
</evidence>
<reference evidence="1 2" key="1">
    <citation type="journal article" date="2021" name="Nat. Plants">
        <title>The Taxus genome provides insights into paclitaxel biosynthesis.</title>
        <authorList>
            <person name="Xiong X."/>
            <person name="Gou J."/>
            <person name="Liao Q."/>
            <person name="Li Y."/>
            <person name="Zhou Q."/>
            <person name="Bi G."/>
            <person name="Li C."/>
            <person name="Du R."/>
            <person name="Wang X."/>
            <person name="Sun T."/>
            <person name="Guo L."/>
            <person name="Liang H."/>
            <person name="Lu P."/>
            <person name="Wu Y."/>
            <person name="Zhang Z."/>
            <person name="Ro D.K."/>
            <person name="Shang Y."/>
            <person name="Huang S."/>
            <person name="Yan J."/>
        </authorList>
    </citation>
    <scope>NUCLEOTIDE SEQUENCE [LARGE SCALE GENOMIC DNA]</scope>
    <source>
        <strain evidence="1">Ta-2019</strain>
    </source>
</reference>
<protein>
    <submittedName>
        <fullName evidence="1">Uncharacterized protein</fullName>
    </submittedName>
</protein>
<dbReference type="EMBL" id="JAHRHJ020003732">
    <property type="protein sequence ID" value="KAH9291261.1"/>
    <property type="molecule type" value="Genomic_DNA"/>
</dbReference>
<evidence type="ECO:0000313" key="2">
    <source>
        <dbReference type="Proteomes" id="UP000824469"/>
    </source>
</evidence>
<accession>A0AA38BZ46</accession>
<name>A0AA38BZ46_TAXCH</name>
<comment type="caution">
    <text evidence="1">The sequence shown here is derived from an EMBL/GenBank/DDBJ whole genome shotgun (WGS) entry which is preliminary data.</text>
</comment>
<dbReference type="AlphaFoldDB" id="A0AA38BZ46"/>
<organism evidence="1 2">
    <name type="scientific">Taxus chinensis</name>
    <name type="common">Chinese yew</name>
    <name type="synonym">Taxus wallichiana var. chinensis</name>
    <dbReference type="NCBI Taxonomy" id="29808"/>
    <lineage>
        <taxon>Eukaryota</taxon>
        <taxon>Viridiplantae</taxon>
        <taxon>Streptophyta</taxon>
        <taxon>Embryophyta</taxon>
        <taxon>Tracheophyta</taxon>
        <taxon>Spermatophyta</taxon>
        <taxon>Pinopsida</taxon>
        <taxon>Pinidae</taxon>
        <taxon>Conifers II</taxon>
        <taxon>Cupressales</taxon>
        <taxon>Taxaceae</taxon>
        <taxon>Taxus</taxon>
    </lineage>
</organism>
<gene>
    <name evidence="1" type="ORF">KI387_043546</name>
</gene>
<feature type="non-terminal residue" evidence="1">
    <location>
        <position position="1"/>
    </location>
</feature>
<keyword evidence="2" id="KW-1185">Reference proteome</keyword>